<gene>
    <name evidence="7" type="primary">mmcO</name>
    <name evidence="7" type="ORF">MAMC_00022</name>
</gene>
<evidence type="ECO:0000259" key="6">
    <source>
        <dbReference type="Pfam" id="PF07732"/>
    </source>
</evidence>
<evidence type="ECO:0000259" key="5">
    <source>
        <dbReference type="Pfam" id="PF07731"/>
    </source>
</evidence>
<dbReference type="RefSeq" id="WP_142524194.1">
    <property type="nucleotide sequence ID" value="NZ_CABFUZ020000004.1"/>
</dbReference>
<dbReference type="InterPro" id="IPR011707">
    <property type="entry name" value="Cu-oxidase-like_N"/>
</dbReference>
<dbReference type="CDD" id="cd04207">
    <property type="entry name" value="CuRO_3_LCC_like"/>
    <property type="match status" value="1"/>
</dbReference>
<dbReference type="InterPro" id="IPR045087">
    <property type="entry name" value="Cu-oxidase_fam"/>
</dbReference>
<proteinExistence type="predicted"/>
<dbReference type="EC" id="1.16.3.1" evidence="7"/>
<dbReference type="PANTHER" id="PTHR11709">
    <property type="entry name" value="MULTI-COPPER OXIDASE"/>
    <property type="match status" value="1"/>
</dbReference>
<evidence type="ECO:0000313" key="7">
    <source>
        <dbReference type="EMBL" id="VVM04348.1"/>
    </source>
</evidence>
<dbReference type="InterPro" id="IPR011706">
    <property type="entry name" value="Cu-oxidase_C"/>
</dbReference>
<feature type="transmembrane region" description="Helical" evidence="4">
    <location>
        <begin position="12"/>
        <end position="30"/>
    </location>
</feature>
<dbReference type="Gene3D" id="2.60.40.420">
    <property type="entry name" value="Cupredoxins - blue copper proteins"/>
    <property type="match status" value="3"/>
</dbReference>
<feature type="domain" description="Plastocyanin-like" evidence="6">
    <location>
        <begin position="77"/>
        <end position="184"/>
    </location>
</feature>
<evidence type="ECO:0000313" key="8">
    <source>
        <dbReference type="Proteomes" id="UP000381693"/>
    </source>
</evidence>
<protein>
    <submittedName>
        <fullName evidence="7">Multicopper oxidase</fullName>
        <ecNumber evidence="7">1.16.3.1</ecNumber>
    </submittedName>
</protein>
<dbReference type="CDD" id="cd13861">
    <property type="entry name" value="CuRO_1_CumA_like"/>
    <property type="match status" value="1"/>
</dbReference>
<evidence type="ECO:0000256" key="2">
    <source>
        <dbReference type="ARBA" id="ARBA00023002"/>
    </source>
</evidence>
<dbReference type="AlphaFoldDB" id="A0A5E6M9C3"/>
<organism evidence="7 8">
    <name type="scientific">Methylacidimicrobium cyclopophantes</name>
    <dbReference type="NCBI Taxonomy" id="1041766"/>
    <lineage>
        <taxon>Bacteria</taxon>
        <taxon>Pseudomonadati</taxon>
        <taxon>Verrucomicrobiota</taxon>
        <taxon>Methylacidimicrobium</taxon>
    </lineage>
</organism>
<keyword evidence="2 7" id="KW-0560">Oxidoreductase</keyword>
<sequence length="561" mass="62392">MSQLVGGRKKSTWLLLLTLAVVAAGSFVFLQKRNAVPVKQYDFSVDPDAYPAAKPFEVVHLKDGESFSISADKVQETIAGAKVKLLAYNGSVPGPFLWVPQGGHITVTLNNQIGVPTTIHSHGLRQDNSQDGVPDVTQPEIAPGTTYVYHFRFPDPGMYWYHPHYRDDFEQELGLYGVYMVEPSDKDYWGPANRQIPLVFSDILIKDGVVPEYHADYINFAFMGRYGNTPLVNGKTHIDIDVKKGELLRLYFLDSASARPFRLQLPGIQMKLVGTDGGRYEREQWTDAVVVSPSERQIVECYFPKEGEYKLIHHAVDPLVGPRTYELITFRVGSEEATPSYAKEFATLRENKATIEEMEPLAARFRDTPPDKTIRFLVSVSKQAAKGLAEPGSAPSSGPSAGGAFPGLLTILAKTGAKVEWEDHMYNQNKASTSREVHWEIVDLDTGKVLGQKMAKGMGDMGGNVDWTFKQGSFAKIRIINDIHSLHPMQHPFHIHGQRFLVLNTNGEENPNKAWKDTVLVGAGDTVDILVDLSNPGTWMAHCHILEHLHSGMMFSFSVTP</sequence>
<dbReference type="SUPFAM" id="SSF49503">
    <property type="entry name" value="Cupredoxins"/>
    <property type="match status" value="3"/>
</dbReference>
<keyword evidence="4" id="KW-0472">Membrane</keyword>
<dbReference type="GO" id="GO:0005507">
    <property type="term" value="F:copper ion binding"/>
    <property type="evidence" value="ECO:0007669"/>
    <property type="project" value="InterPro"/>
</dbReference>
<dbReference type="GO" id="GO:0004322">
    <property type="term" value="F:ferroxidase activity"/>
    <property type="evidence" value="ECO:0007669"/>
    <property type="project" value="UniProtKB-EC"/>
</dbReference>
<evidence type="ECO:0000256" key="3">
    <source>
        <dbReference type="ARBA" id="ARBA00023008"/>
    </source>
</evidence>
<dbReference type="EMBL" id="CABFUZ020000004">
    <property type="protein sequence ID" value="VVM04348.1"/>
    <property type="molecule type" value="Genomic_DNA"/>
</dbReference>
<evidence type="ECO:0000256" key="4">
    <source>
        <dbReference type="SAM" id="Phobius"/>
    </source>
</evidence>
<dbReference type="Pfam" id="PF07732">
    <property type="entry name" value="Cu-oxidase_3"/>
    <property type="match status" value="1"/>
</dbReference>
<dbReference type="Proteomes" id="UP000381693">
    <property type="component" value="Unassembled WGS sequence"/>
</dbReference>
<keyword evidence="8" id="KW-1185">Reference proteome</keyword>
<dbReference type="Pfam" id="PF07731">
    <property type="entry name" value="Cu-oxidase_2"/>
    <property type="match status" value="1"/>
</dbReference>
<reference evidence="7" key="1">
    <citation type="submission" date="2019-09" db="EMBL/GenBank/DDBJ databases">
        <authorList>
            <person name="Cremers G."/>
        </authorList>
    </citation>
    <scope>NUCLEOTIDE SEQUENCE [LARGE SCALE GENOMIC DNA]</scope>
    <source>
        <strain evidence="7">3B</strain>
    </source>
</reference>
<feature type="domain" description="Plastocyanin-like" evidence="5">
    <location>
        <begin position="460"/>
        <end position="560"/>
    </location>
</feature>
<accession>A0A5E6M9C3</accession>
<keyword evidence="4" id="KW-1133">Transmembrane helix</keyword>
<name>A0A5E6M9C3_9BACT</name>
<comment type="caution">
    <text evidence="7">The sequence shown here is derived from an EMBL/GenBank/DDBJ whole genome shotgun (WGS) entry which is preliminary data.</text>
</comment>
<dbReference type="PROSITE" id="PS00080">
    <property type="entry name" value="MULTICOPPER_OXIDASE2"/>
    <property type="match status" value="1"/>
</dbReference>
<keyword evidence="1" id="KW-0479">Metal-binding</keyword>
<dbReference type="PANTHER" id="PTHR11709:SF394">
    <property type="entry name" value="FI03373P-RELATED"/>
    <property type="match status" value="1"/>
</dbReference>
<dbReference type="InterPro" id="IPR008972">
    <property type="entry name" value="Cupredoxin"/>
</dbReference>
<dbReference type="OrthoDB" id="9757546at2"/>
<evidence type="ECO:0000256" key="1">
    <source>
        <dbReference type="ARBA" id="ARBA00022723"/>
    </source>
</evidence>
<keyword evidence="3" id="KW-0186">Copper</keyword>
<dbReference type="InterPro" id="IPR002355">
    <property type="entry name" value="Cu_oxidase_Cu_BS"/>
</dbReference>
<keyword evidence="4" id="KW-0812">Transmembrane</keyword>